<accession>A0A7W8VFY5</accession>
<sequence length="402" mass="39826">MPLTALTWAAPPGTDWWGVLDAIRSALWAPLTTAVLLAAAAAMVLPALRGTGAGARRYTAVLLAPALAAAAVVAAELLIDGFRGLMAIGLLAAVVAAGAAALLAVRRGTSARLAAGRPAERSEQGAMLHSWFTAAALGFLGTVAAGIALLYFGADIAGEAAGMPSLQVAGVLAAVAAGGLVADLLPRFRTPVRRAELRPREVGTVLPRAAVPAVSALTALVVLGGGAVSVGEYYMTKVASCYPGRDLTLSYAGDTIGLGMIGVSGAAVAALGAAAVLAALRRPPIGLADPGPDRALRRLSAARTLFAVAGAELVLAADLVTGAAYAVLPVDPACRTGEAYAATGFLPGPHQPGALLYFVGLAVAAAGLLVWAVGTWRAGRAAAAALGAAEPPARPVPAEEAG</sequence>
<keyword evidence="3" id="KW-1185">Reference proteome</keyword>
<dbReference type="EMBL" id="JACHDB010000001">
    <property type="protein sequence ID" value="MBB5434454.1"/>
    <property type="molecule type" value="Genomic_DNA"/>
</dbReference>
<dbReference type="Proteomes" id="UP000572635">
    <property type="component" value="Unassembled WGS sequence"/>
</dbReference>
<feature type="transmembrane region" description="Helical" evidence="1">
    <location>
        <begin position="27"/>
        <end position="48"/>
    </location>
</feature>
<evidence type="ECO:0000256" key="1">
    <source>
        <dbReference type="SAM" id="Phobius"/>
    </source>
</evidence>
<feature type="transmembrane region" description="Helical" evidence="1">
    <location>
        <begin position="205"/>
        <end position="228"/>
    </location>
</feature>
<proteinExistence type="predicted"/>
<organism evidence="2 3">
    <name type="scientific">Nocardiopsis composta</name>
    <dbReference type="NCBI Taxonomy" id="157465"/>
    <lineage>
        <taxon>Bacteria</taxon>
        <taxon>Bacillati</taxon>
        <taxon>Actinomycetota</taxon>
        <taxon>Actinomycetes</taxon>
        <taxon>Streptosporangiales</taxon>
        <taxon>Nocardiopsidaceae</taxon>
        <taxon>Nocardiopsis</taxon>
    </lineage>
</organism>
<comment type="caution">
    <text evidence="2">The sequence shown here is derived from an EMBL/GenBank/DDBJ whole genome shotgun (WGS) entry which is preliminary data.</text>
</comment>
<feature type="transmembrane region" description="Helical" evidence="1">
    <location>
        <begin position="166"/>
        <end position="185"/>
    </location>
</feature>
<feature type="transmembrane region" description="Helical" evidence="1">
    <location>
        <begin position="126"/>
        <end position="154"/>
    </location>
</feature>
<keyword evidence="1" id="KW-0812">Transmembrane</keyword>
<feature type="transmembrane region" description="Helical" evidence="1">
    <location>
        <begin position="85"/>
        <end position="105"/>
    </location>
</feature>
<gene>
    <name evidence="2" type="ORF">HDA36_004538</name>
</gene>
<protein>
    <submittedName>
        <fullName evidence="2">Uncharacterized protein</fullName>
    </submittedName>
</protein>
<keyword evidence="1" id="KW-0472">Membrane</keyword>
<name>A0A7W8VFY5_9ACTN</name>
<feature type="transmembrane region" description="Helical" evidence="1">
    <location>
        <begin position="301"/>
        <end position="328"/>
    </location>
</feature>
<evidence type="ECO:0000313" key="2">
    <source>
        <dbReference type="EMBL" id="MBB5434454.1"/>
    </source>
</evidence>
<feature type="transmembrane region" description="Helical" evidence="1">
    <location>
        <begin position="354"/>
        <end position="373"/>
    </location>
</feature>
<keyword evidence="1" id="KW-1133">Transmembrane helix</keyword>
<dbReference type="AlphaFoldDB" id="A0A7W8VFY5"/>
<feature type="transmembrane region" description="Helical" evidence="1">
    <location>
        <begin position="256"/>
        <end position="280"/>
    </location>
</feature>
<dbReference type="RefSeq" id="WP_184395077.1">
    <property type="nucleotide sequence ID" value="NZ_JACHDB010000001.1"/>
</dbReference>
<evidence type="ECO:0000313" key="3">
    <source>
        <dbReference type="Proteomes" id="UP000572635"/>
    </source>
</evidence>
<reference evidence="2 3" key="1">
    <citation type="submission" date="2020-08" db="EMBL/GenBank/DDBJ databases">
        <title>Sequencing the genomes of 1000 actinobacteria strains.</title>
        <authorList>
            <person name="Klenk H.-P."/>
        </authorList>
    </citation>
    <scope>NUCLEOTIDE SEQUENCE [LARGE SCALE GENOMIC DNA]</scope>
    <source>
        <strain evidence="2 3">DSM 44551</strain>
    </source>
</reference>
<feature type="transmembrane region" description="Helical" evidence="1">
    <location>
        <begin position="60"/>
        <end position="79"/>
    </location>
</feature>